<evidence type="ECO:0000259" key="11">
    <source>
        <dbReference type="PROSITE" id="PS50928"/>
    </source>
</evidence>
<evidence type="ECO:0000256" key="6">
    <source>
        <dbReference type="ARBA" id="ARBA00022692"/>
    </source>
</evidence>
<keyword evidence="7" id="KW-0029">Amino-acid transport</keyword>
<dbReference type="CDD" id="cd06261">
    <property type="entry name" value="TM_PBP2"/>
    <property type="match status" value="1"/>
</dbReference>
<feature type="transmembrane region" description="Helical" evidence="10">
    <location>
        <begin position="220"/>
        <end position="239"/>
    </location>
</feature>
<dbReference type="PANTHER" id="PTHR30614">
    <property type="entry name" value="MEMBRANE COMPONENT OF AMINO ACID ABC TRANSPORTER"/>
    <property type="match status" value="1"/>
</dbReference>
<feature type="transmembrane region" description="Helical" evidence="10">
    <location>
        <begin position="168"/>
        <end position="199"/>
    </location>
</feature>
<dbReference type="GO" id="GO:0043190">
    <property type="term" value="C:ATP-binding cassette (ABC) transporter complex"/>
    <property type="evidence" value="ECO:0007669"/>
    <property type="project" value="InterPro"/>
</dbReference>
<feature type="transmembrane region" description="Helical" evidence="10">
    <location>
        <begin position="40"/>
        <end position="63"/>
    </location>
</feature>
<dbReference type="GO" id="GO:0022857">
    <property type="term" value="F:transmembrane transporter activity"/>
    <property type="evidence" value="ECO:0007669"/>
    <property type="project" value="InterPro"/>
</dbReference>
<dbReference type="GO" id="GO:0006865">
    <property type="term" value="P:amino acid transport"/>
    <property type="evidence" value="ECO:0007669"/>
    <property type="project" value="UniProtKB-KW"/>
</dbReference>
<dbReference type="AlphaFoldDB" id="A0AAU7X8P3"/>
<dbReference type="Gene3D" id="1.10.3720.10">
    <property type="entry name" value="MetI-like"/>
    <property type="match status" value="1"/>
</dbReference>
<sequence>MSVEEVAPAAVPPSSPSAAAVVSPRAPRAWTPAPPQSNLVWAYVSLGVAALTVAAAFFTAWFVSSALAELDFRSVPVDTALYAFAASTLFLLRPAIQGVQSARAAEAARRSDVAEARVLIADSKEWAWTAAGYAAAFVLVLLFGMFIVANEVAVGQTFFDLGLMSKTFWLIFKAFWVNIEIFVIAEILVLVWGLVIAIARLAPGRAGAPVRLMATAYVDLFRGLPAIIAIYLVGFGLPLTGLPLVKDMNPTWLAILALTLTYGSYVSEVYRSGIESVHWSQTAAARSLGLSQGQTLRYVVVPQAVRRIIPPLLNDFISLQKDTALVSIIGTVDSFNQSKIIASNHFNLSSVTTVAILFVLITIPQARLVDRLIEADQRRMRAGG</sequence>
<dbReference type="InterPro" id="IPR043429">
    <property type="entry name" value="ArtM/GltK/GlnP/TcyL/YhdX-like"/>
</dbReference>
<feature type="transmembrane region" description="Helical" evidence="10">
    <location>
        <begin position="126"/>
        <end position="148"/>
    </location>
</feature>
<evidence type="ECO:0000256" key="4">
    <source>
        <dbReference type="ARBA" id="ARBA00022448"/>
    </source>
</evidence>
<dbReference type="RefSeq" id="WP_407049391.1">
    <property type="nucleotide sequence ID" value="NZ_CP158568.1"/>
</dbReference>
<feature type="transmembrane region" description="Helical" evidence="10">
    <location>
        <begin position="251"/>
        <end position="270"/>
    </location>
</feature>
<evidence type="ECO:0000256" key="9">
    <source>
        <dbReference type="ARBA" id="ARBA00023136"/>
    </source>
</evidence>
<keyword evidence="6 10" id="KW-0812">Transmembrane</keyword>
<keyword evidence="9 10" id="KW-0472">Membrane</keyword>
<keyword evidence="8 10" id="KW-1133">Transmembrane helix</keyword>
<dbReference type="NCBIfam" id="TIGR01726">
    <property type="entry name" value="HEQRo_perm_3TM"/>
    <property type="match status" value="1"/>
</dbReference>
<dbReference type="KEGG" id="mflg:ABS361_20120"/>
<dbReference type="PROSITE" id="PS50928">
    <property type="entry name" value="ABC_TM1"/>
    <property type="match status" value="1"/>
</dbReference>
<evidence type="ECO:0000256" key="2">
    <source>
        <dbReference type="ARBA" id="ARBA00004429"/>
    </source>
</evidence>
<dbReference type="InterPro" id="IPR000515">
    <property type="entry name" value="MetI-like"/>
</dbReference>
<keyword evidence="5" id="KW-1003">Cell membrane</keyword>
<comment type="similarity">
    <text evidence="3">Belongs to the binding-protein-dependent transport system permease family. HisMQ subfamily.</text>
</comment>
<gene>
    <name evidence="12" type="ORF">ABS361_20120</name>
</gene>
<evidence type="ECO:0000256" key="10">
    <source>
        <dbReference type="RuleBase" id="RU363032"/>
    </source>
</evidence>
<dbReference type="PANTHER" id="PTHR30614:SF20">
    <property type="entry name" value="GLUTAMINE TRANSPORT SYSTEM PERMEASE PROTEIN GLNP"/>
    <property type="match status" value="1"/>
</dbReference>
<dbReference type="Pfam" id="PF00528">
    <property type="entry name" value="BPD_transp_1"/>
    <property type="match status" value="1"/>
</dbReference>
<feature type="domain" description="ABC transmembrane type-1" evidence="11">
    <location>
        <begin position="175"/>
        <end position="369"/>
    </location>
</feature>
<evidence type="ECO:0000256" key="8">
    <source>
        <dbReference type="ARBA" id="ARBA00022989"/>
    </source>
</evidence>
<dbReference type="InterPro" id="IPR010065">
    <property type="entry name" value="AA_ABC_transptr_permease_3TM"/>
</dbReference>
<protein>
    <submittedName>
        <fullName evidence="12">Amino acid ABC transporter permease</fullName>
    </submittedName>
</protein>
<evidence type="ECO:0000256" key="7">
    <source>
        <dbReference type="ARBA" id="ARBA00022970"/>
    </source>
</evidence>
<evidence type="ECO:0000256" key="3">
    <source>
        <dbReference type="ARBA" id="ARBA00010072"/>
    </source>
</evidence>
<keyword evidence="4 10" id="KW-0813">Transport</keyword>
<evidence type="ECO:0000256" key="5">
    <source>
        <dbReference type="ARBA" id="ARBA00022475"/>
    </source>
</evidence>
<reference evidence="12" key="1">
    <citation type="submission" date="2024-06" db="EMBL/GenBank/DDBJ databases">
        <title>Methylostella associata gen. nov., sp. nov., a novel Ancalomicrobiaceae-affiliated facultatively methylotrophic bacteria that feed on methanotrophs of the genus Methylococcus.</title>
        <authorList>
            <person name="Saltykova V."/>
            <person name="Danilova O.V."/>
            <person name="Oshkin I.Y."/>
            <person name="Belova S.E."/>
            <person name="Pimenov N.V."/>
            <person name="Dedysh S.N."/>
        </authorList>
    </citation>
    <scope>NUCLEOTIDE SEQUENCE</scope>
    <source>
        <strain evidence="12">S20</strain>
    </source>
</reference>
<comment type="subcellular location">
    <subcellularLocation>
        <location evidence="2">Cell inner membrane</location>
        <topology evidence="2">Multi-pass membrane protein</topology>
    </subcellularLocation>
    <subcellularLocation>
        <location evidence="10">Cell membrane</location>
        <topology evidence="10">Multi-pass membrane protein</topology>
    </subcellularLocation>
</comment>
<dbReference type="InterPro" id="IPR035906">
    <property type="entry name" value="MetI-like_sf"/>
</dbReference>
<accession>A0AAU7X8P3</accession>
<feature type="transmembrane region" description="Helical" evidence="10">
    <location>
        <begin position="346"/>
        <end position="363"/>
    </location>
</feature>
<evidence type="ECO:0000256" key="1">
    <source>
        <dbReference type="ARBA" id="ARBA00003159"/>
    </source>
</evidence>
<proteinExistence type="inferred from homology"/>
<dbReference type="EMBL" id="CP158568">
    <property type="protein sequence ID" value="XBY44299.1"/>
    <property type="molecule type" value="Genomic_DNA"/>
</dbReference>
<organism evidence="12">
    <name type="scientific">Methyloraptor flagellatus</name>
    <dbReference type="NCBI Taxonomy" id="3162530"/>
    <lineage>
        <taxon>Bacteria</taxon>
        <taxon>Pseudomonadati</taxon>
        <taxon>Pseudomonadota</taxon>
        <taxon>Alphaproteobacteria</taxon>
        <taxon>Hyphomicrobiales</taxon>
        <taxon>Ancalomicrobiaceae</taxon>
        <taxon>Methyloraptor</taxon>
    </lineage>
</organism>
<comment type="function">
    <text evidence="1">Part of the binding-protein-dependent transport system for glutamine; probably responsible for the translocation of the substrate across the membrane.</text>
</comment>
<dbReference type="SUPFAM" id="SSF161098">
    <property type="entry name" value="MetI-like"/>
    <property type="match status" value="1"/>
</dbReference>
<name>A0AAU7X8P3_9HYPH</name>
<evidence type="ECO:0000313" key="12">
    <source>
        <dbReference type="EMBL" id="XBY44299.1"/>
    </source>
</evidence>